<evidence type="ECO:0000313" key="1">
    <source>
        <dbReference type="Proteomes" id="UP000694930"/>
    </source>
</evidence>
<name>A0ABM1HKU3_SOLPN</name>
<proteinExistence type="predicted"/>
<protein>
    <submittedName>
        <fullName evidence="2">Uncharacterized protein LOC107030018</fullName>
    </submittedName>
</protein>
<dbReference type="GeneID" id="107030018"/>
<evidence type="ECO:0000313" key="2">
    <source>
        <dbReference type="RefSeq" id="XP_015086913.1"/>
    </source>
</evidence>
<organism evidence="1 2">
    <name type="scientific">Solanum pennellii</name>
    <name type="common">Tomato</name>
    <name type="synonym">Lycopersicon pennellii</name>
    <dbReference type="NCBI Taxonomy" id="28526"/>
    <lineage>
        <taxon>Eukaryota</taxon>
        <taxon>Viridiplantae</taxon>
        <taxon>Streptophyta</taxon>
        <taxon>Embryophyta</taxon>
        <taxon>Tracheophyta</taxon>
        <taxon>Spermatophyta</taxon>
        <taxon>Magnoliopsida</taxon>
        <taxon>eudicotyledons</taxon>
        <taxon>Gunneridae</taxon>
        <taxon>Pentapetalae</taxon>
        <taxon>asterids</taxon>
        <taxon>lamiids</taxon>
        <taxon>Solanales</taxon>
        <taxon>Solanaceae</taxon>
        <taxon>Solanoideae</taxon>
        <taxon>Solaneae</taxon>
        <taxon>Solanum</taxon>
        <taxon>Solanum subgen. Lycopersicon</taxon>
    </lineage>
</organism>
<accession>A0ABM1HKU3</accession>
<reference evidence="1" key="1">
    <citation type="journal article" date="2014" name="Nat. Genet.">
        <title>The genome of the stress-tolerant wild tomato species Solanum pennellii.</title>
        <authorList>
            <person name="Bolger A."/>
            <person name="Scossa F."/>
            <person name="Bolger M.E."/>
            <person name="Lanz C."/>
            <person name="Maumus F."/>
            <person name="Tohge T."/>
            <person name="Quesneville H."/>
            <person name="Alseekh S."/>
            <person name="Sorensen I."/>
            <person name="Lichtenstein G."/>
            <person name="Fich E.A."/>
            <person name="Conte M."/>
            <person name="Keller H."/>
            <person name="Schneeberger K."/>
            <person name="Schwacke R."/>
            <person name="Ofner I."/>
            <person name="Vrebalov J."/>
            <person name="Xu Y."/>
            <person name="Osorio S."/>
            <person name="Aflitos S.A."/>
            <person name="Schijlen E."/>
            <person name="Jimenez-Gomez J.M."/>
            <person name="Ryngajllo M."/>
            <person name="Kimura S."/>
            <person name="Kumar R."/>
            <person name="Koenig D."/>
            <person name="Headland L.R."/>
            <person name="Maloof J.N."/>
            <person name="Sinha N."/>
            <person name="van Ham R.C."/>
            <person name="Lankhorst R.K."/>
            <person name="Mao L."/>
            <person name="Vogel A."/>
            <person name="Arsova B."/>
            <person name="Panstruga R."/>
            <person name="Fei Z."/>
            <person name="Rose J.K."/>
            <person name="Zamir D."/>
            <person name="Carrari F."/>
            <person name="Giovannoni J.J."/>
            <person name="Weigel D."/>
            <person name="Usadel B."/>
            <person name="Fernie A.R."/>
        </authorList>
    </citation>
    <scope>NUCLEOTIDE SEQUENCE [LARGE SCALE GENOMIC DNA]</scope>
    <source>
        <strain evidence="1">cv. LA0716</strain>
    </source>
</reference>
<sequence length="157" mass="18693">MSPYQHVYGKTFHLPVELENKVVLAMKKLKMDWNEAEEQRLNGLNEFDEFPLKSYESLALYKEKMKKYHDQKIKRREFEVGDLVLLFNSRLRLFSGKIKYKWTGPFLITHVFPHGVVELYNKKGARFKVNGKESKSTSGMRKMRMKWLRQTILMKSG</sequence>
<dbReference type="Proteomes" id="UP000694930">
    <property type="component" value="Chromosome 9"/>
</dbReference>
<dbReference type="RefSeq" id="XP_015086913.1">
    <property type="nucleotide sequence ID" value="XM_015231427.1"/>
</dbReference>
<reference evidence="2" key="2">
    <citation type="submission" date="2025-08" db="UniProtKB">
        <authorList>
            <consortium name="RefSeq"/>
        </authorList>
    </citation>
    <scope>IDENTIFICATION</scope>
</reference>
<keyword evidence="1" id="KW-1185">Reference proteome</keyword>
<gene>
    <name evidence="2" type="primary">LOC107030018</name>
</gene>